<protein>
    <recommendedName>
        <fullName evidence="3">Pentatricopeptide</fullName>
    </recommendedName>
</protein>
<accession>A0A2P6SP25</accession>
<evidence type="ECO:0008006" key="3">
    <source>
        <dbReference type="Google" id="ProtNLM"/>
    </source>
</evidence>
<reference evidence="1 2" key="1">
    <citation type="journal article" date="2018" name="Nat. Genet.">
        <title>The Rosa genome provides new insights in the design of modern roses.</title>
        <authorList>
            <person name="Bendahmane M."/>
        </authorList>
    </citation>
    <scope>NUCLEOTIDE SEQUENCE [LARGE SCALE GENOMIC DNA]</scope>
    <source>
        <strain evidence="2">cv. Old Blush</strain>
    </source>
</reference>
<dbReference type="STRING" id="74649.A0A2P6SP25"/>
<gene>
    <name evidence="1" type="ORF">RchiOBHm_Chr1g0381151</name>
</gene>
<dbReference type="Proteomes" id="UP000238479">
    <property type="component" value="Chromosome 1"/>
</dbReference>
<dbReference type="EMBL" id="PDCK01000039">
    <property type="protein sequence ID" value="PRQ60435.1"/>
    <property type="molecule type" value="Genomic_DNA"/>
</dbReference>
<organism evidence="1 2">
    <name type="scientific">Rosa chinensis</name>
    <name type="common">China rose</name>
    <dbReference type="NCBI Taxonomy" id="74649"/>
    <lineage>
        <taxon>Eukaryota</taxon>
        <taxon>Viridiplantae</taxon>
        <taxon>Streptophyta</taxon>
        <taxon>Embryophyta</taxon>
        <taxon>Tracheophyta</taxon>
        <taxon>Spermatophyta</taxon>
        <taxon>Magnoliopsida</taxon>
        <taxon>eudicotyledons</taxon>
        <taxon>Gunneridae</taxon>
        <taxon>Pentapetalae</taxon>
        <taxon>rosids</taxon>
        <taxon>fabids</taxon>
        <taxon>Rosales</taxon>
        <taxon>Rosaceae</taxon>
        <taxon>Rosoideae</taxon>
        <taxon>Rosoideae incertae sedis</taxon>
        <taxon>Rosa</taxon>
    </lineage>
</organism>
<proteinExistence type="predicted"/>
<comment type="caution">
    <text evidence="1">The sequence shown here is derived from an EMBL/GenBank/DDBJ whole genome shotgun (WGS) entry which is preliminary data.</text>
</comment>
<dbReference type="Gramene" id="PRQ60435">
    <property type="protein sequence ID" value="PRQ60435"/>
    <property type="gene ID" value="RchiOBHm_Chr1g0381151"/>
</dbReference>
<name>A0A2P6SP25_ROSCH</name>
<dbReference type="AlphaFoldDB" id="A0A2P6SP25"/>
<sequence length="60" mass="6591">MPERNLATWNAYMLNAVREGKPNSITLCAFLNACCSDTSALELGRQLHGFVVRCGFGKDV</sequence>
<evidence type="ECO:0000313" key="2">
    <source>
        <dbReference type="Proteomes" id="UP000238479"/>
    </source>
</evidence>
<evidence type="ECO:0000313" key="1">
    <source>
        <dbReference type="EMBL" id="PRQ60435.1"/>
    </source>
</evidence>
<keyword evidence="2" id="KW-1185">Reference proteome</keyword>